<dbReference type="STRING" id="897.B2D07_04770"/>
<evidence type="ECO:0000256" key="4">
    <source>
        <dbReference type="ARBA" id="ARBA00022989"/>
    </source>
</evidence>
<keyword evidence="4 6" id="KW-1133">Transmembrane helix</keyword>
<dbReference type="RefSeq" id="WP_020876918.1">
    <property type="nucleotide sequence ID" value="NZ_ATHJ01000094.1"/>
</dbReference>
<dbReference type="eggNOG" id="COG0628">
    <property type="taxonomic scope" value="Bacteria"/>
</dbReference>
<feature type="transmembrane region" description="Helical" evidence="6">
    <location>
        <begin position="148"/>
        <end position="173"/>
    </location>
</feature>
<dbReference type="PANTHER" id="PTHR21716:SF4">
    <property type="entry name" value="TRANSMEMBRANE PROTEIN 245"/>
    <property type="match status" value="1"/>
</dbReference>
<feature type="transmembrane region" description="Helical" evidence="6">
    <location>
        <begin position="67"/>
        <end position="89"/>
    </location>
</feature>
<feature type="transmembrane region" description="Helical" evidence="6">
    <location>
        <begin position="207"/>
        <end position="230"/>
    </location>
</feature>
<feature type="transmembrane region" description="Helical" evidence="6">
    <location>
        <begin position="29"/>
        <end position="47"/>
    </location>
</feature>
<protein>
    <recommendedName>
        <fullName evidence="9">AI-2E family transporter</fullName>
    </recommendedName>
</protein>
<sequence>MQRRTVSKIVLLVLILLISALFISMIRNFLMALLLAGIFSAMAQPGYRKIVQLFGGRRRAASLTTLLLFVIIILVPVSGLISIVTAQAIKVGQSITPWVQRQIEQPAAFSEYLQRIPFYEEILPYHGQIISKAGELASRISVFLVNSLSAGAVGTVNFIFMFFVFLYISYFFLVDGKVLLDRMLLYLPLEDRDEQRLLDRFTSVTRATLKGTALIGVLQGGLAGVAFAVAGIEAAVFWGTVMAALSIIPALGSALIWVPAAIILAAGGSYLKAIGLILFCGLIVGSLDNVLRPRLVGKDTQMHDLMIFFGTLGGIALFGLIGFIIGPIIAALFVTIWDIYGEVFKEFLPGTRTSQKLGETDSTD</sequence>
<evidence type="ECO:0000256" key="1">
    <source>
        <dbReference type="ARBA" id="ARBA00004141"/>
    </source>
</evidence>
<dbReference type="GO" id="GO:0016020">
    <property type="term" value="C:membrane"/>
    <property type="evidence" value="ECO:0007669"/>
    <property type="project" value="UniProtKB-SubCell"/>
</dbReference>
<evidence type="ECO:0000256" key="6">
    <source>
        <dbReference type="SAM" id="Phobius"/>
    </source>
</evidence>
<dbReference type="PANTHER" id="PTHR21716">
    <property type="entry name" value="TRANSMEMBRANE PROTEIN"/>
    <property type="match status" value="1"/>
</dbReference>
<evidence type="ECO:0000256" key="3">
    <source>
        <dbReference type="ARBA" id="ARBA00022692"/>
    </source>
</evidence>
<reference evidence="7 8" key="1">
    <citation type="journal article" date="2013" name="Genome Announc.">
        <title>Draft genome sequences for three mercury-methylating, sulfate-reducing bacteria.</title>
        <authorList>
            <person name="Brown S.D."/>
            <person name="Hurt R.A.Jr."/>
            <person name="Gilmour C.C."/>
            <person name="Elias D.A."/>
        </authorList>
    </citation>
    <scope>NUCLEOTIDE SEQUENCE [LARGE SCALE GENOMIC DNA]</scope>
    <source>
        <strain evidence="7 8">DSM 2059</strain>
    </source>
</reference>
<keyword evidence="8" id="KW-1185">Reference proteome</keyword>
<feature type="transmembrane region" description="Helical" evidence="6">
    <location>
        <begin position="307"/>
        <end position="337"/>
    </location>
</feature>
<dbReference type="OrthoDB" id="9773730at2"/>
<feature type="transmembrane region" description="Helical" evidence="6">
    <location>
        <begin position="236"/>
        <end position="258"/>
    </location>
</feature>
<proteinExistence type="inferred from homology"/>
<evidence type="ECO:0000256" key="2">
    <source>
        <dbReference type="ARBA" id="ARBA00009773"/>
    </source>
</evidence>
<comment type="similarity">
    <text evidence="2">Belongs to the autoinducer-2 exporter (AI-2E) (TC 2.A.86) family.</text>
</comment>
<evidence type="ECO:0008006" key="9">
    <source>
        <dbReference type="Google" id="ProtNLM"/>
    </source>
</evidence>
<organism evidence="7 8">
    <name type="scientific">Desulfococcus multivorans DSM 2059</name>
    <dbReference type="NCBI Taxonomy" id="1121405"/>
    <lineage>
        <taxon>Bacteria</taxon>
        <taxon>Pseudomonadati</taxon>
        <taxon>Thermodesulfobacteriota</taxon>
        <taxon>Desulfobacteria</taxon>
        <taxon>Desulfobacterales</taxon>
        <taxon>Desulfococcaceae</taxon>
        <taxon>Desulfococcus</taxon>
    </lineage>
</organism>
<evidence type="ECO:0000256" key="5">
    <source>
        <dbReference type="ARBA" id="ARBA00023136"/>
    </source>
</evidence>
<evidence type="ECO:0000313" key="7">
    <source>
        <dbReference type="EMBL" id="EPR38846.1"/>
    </source>
</evidence>
<evidence type="ECO:0000313" key="8">
    <source>
        <dbReference type="Proteomes" id="UP000014977"/>
    </source>
</evidence>
<name>S7TPK0_DESML</name>
<keyword evidence="3 6" id="KW-0812">Transmembrane</keyword>
<dbReference type="EMBL" id="ATHJ01000094">
    <property type="protein sequence ID" value="EPR38846.1"/>
    <property type="molecule type" value="Genomic_DNA"/>
</dbReference>
<dbReference type="AlphaFoldDB" id="S7TPK0"/>
<dbReference type="PATRIC" id="fig|1121405.3.peg.2634"/>
<comment type="subcellular location">
    <subcellularLocation>
        <location evidence="1">Membrane</location>
        <topology evidence="1">Multi-pass membrane protein</topology>
    </subcellularLocation>
</comment>
<gene>
    <name evidence="7" type="ORF">dsmv_0256</name>
</gene>
<dbReference type="InterPro" id="IPR002549">
    <property type="entry name" value="AI-2E-like"/>
</dbReference>
<feature type="transmembrane region" description="Helical" evidence="6">
    <location>
        <begin position="5"/>
        <end position="23"/>
    </location>
</feature>
<dbReference type="Proteomes" id="UP000014977">
    <property type="component" value="Unassembled WGS sequence"/>
</dbReference>
<feature type="transmembrane region" description="Helical" evidence="6">
    <location>
        <begin position="270"/>
        <end position="287"/>
    </location>
</feature>
<accession>S7TPK0</accession>
<keyword evidence="5 6" id="KW-0472">Membrane</keyword>
<dbReference type="Pfam" id="PF01594">
    <property type="entry name" value="AI-2E_transport"/>
    <property type="match status" value="1"/>
</dbReference>
<comment type="caution">
    <text evidence="7">The sequence shown here is derived from an EMBL/GenBank/DDBJ whole genome shotgun (WGS) entry which is preliminary data.</text>
</comment>